<keyword evidence="2 3" id="KW-0143">Chaperone</keyword>
<dbReference type="GO" id="GO:0005874">
    <property type="term" value="C:microtubule"/>
    <property type="evidence" value="ECO:0007669"/>
    <property type="project" value="UniProtKB-KW"/>
</dbReference>
<dbReference type="InterPro" id="IPR036126">
    <property type="entry name" value="TBCA_sf"/>
</dbReference>
<evidence type="ECO:0000256" key="3">
    <source>
        <dbReference type="RuleBase" id="RU364030"/>
    </source>
</evidence>
<dbReference type="PANTHER" id="PTHR21500">
    <property type="entry name" value="TUBULIN-SPECIFIC CHAPERONE A"/>
    <property type="match status" value="1"/>
</dbReference>
<evidence type="ECO:0000313" key="4">
    <source>
        <dbReference type="EMBL" id="EPQ28340.1"/>
    </source>
</evidence>
<comment type="subunit">
    <text evidence="3">Supercomplex made of cofactors A to E. Cofactors A and D function by capturing and stabilizing tubulin in a quasi-native conformation. Cofactor E binds to the cofactor D-tubulin complex; interaction with cofactor C then causes the release of tubulin polypeptides that are committed to the native state.</text>
</comment>
<evidence type="ECO:0000256" key="1">
    <source>
        <dbReference type="ARBA" id="ARBA00006806"/>
    </source>
</evidence>
<dbReference type="GO" id="GO:0007023">
    <property type="term" value="P:post-chaperonin tubulin folding pathway"/>
    <property type="evidence" value="ECO:0007669"/>
    <property type="project" value="UniProtKB-UniRule"/>
</dbReference>
<sequence>MSDTAALKRQLQIKTGVVKRLTAESASYVQEAEEQQRRVDKFVAEGRDEWDVKKQREVLEDCRKMIPDCRKRLEKATEDLEVLLEGIGNEDAALEEEVKTAQSFCDKARQSLKA</sequence>
<dbReference type="Gene3D" id="1.20.58.90">
    <property type="match status" value="1"/>
</dbReference>
<gene>
    <name evidence="4" type="ORF">PFL1_04167</name>
</gene>
<dbReference type="GO" id="GO:0048487">
    <property type="term" value="F:beta-tubulin binding"/>
    <property type="evidence" value="ECO:0007669"/>
    <property type="project" value="InterPro"/>
</dbReference>
<dbReference type="Pfam" id="PF02970">
    <property type="entry name" value="TBCA"/>
    <property type="match status" value="1"/>
</dbReference>
<dbReference type="Proteomes" id="UP000053664">
    <property type="component" value="Unassembled WGS sequence"/>
</dbReference>
<organism evidence="4 5">
    <name type="scientific">Pseudozyma flocculosa PF-1</name>
    <dbReference type="NCBI Taxonomy" id="1277687"/>
    <lineage>
        <taxon>Eukaryota</taxon>
        <taxon>Fungi</taxon>
        <taxon>Dikarya</taxon>
        <taxon>Basidiomycota</taxon>
        <taxon>Ustilaginomycotina</taxon>
        <taxon>Ustilaginomycetes</taxon>
        <taxon>Ustilaginales</taxon>
        <taxon>Ustilaginaceae</taxon>
        <taxon>Pseudozyma</taxon>
    </lineage>
</organism>
<comment type="similarity">
    <text evidence="1 3">Belongs to the TBCA family.</text>
</comment>
<dbReference type="HOGENOM" id="CLU_130569_3_0_1"/>
<evidence type="ECO:0000313" key="5">
    <source>
        <dbReference type="Proteomes" id="UP000053664"/>
    </source>
</evidence>
<dbReference type="GeneID" id="19318274"/>
<reference evidence="4 5" key="1">
    <citation type="journal article" date="2013" name="Plant Cell">
        <title>The transition from a phytopathogenic smut ancestor to an anamorphic biocontrol agent deciphered by comparative whole-genome analysis.</title>
        <authorList>
            <person name="Lefebvre F."/>
            <person name="Joly D.L."/>
            <person name="Labbe C."/>
            <person name="Teichmann B."/>
            <person name="Linning R."/>
            <person name="Belzile F."/>
            <person name="Bakkeren G."/>
            <person name="Belanger R.R."/>
        </authorList>
    </citation>
    <scope>NUCLEOTIDE SEQUENCE [LARGE SCALE GENOMIC DNA]</scope>
    <source>
        <strain evidence="4 5">PF-1</strain>
    </source>
</reference>
<keyword evidence="3" id="KW-0963">Cytoplasm</keyword>
<dbReference type="GO" id="GO:0005829">
    <property type="term" value="C:cytosol"/>
    <property type="evidence" value="ECO:0007669"/>
    <property type="project" value="TreeGrafter"/>
</dbReference>
<dbReference type="SUPFAM" id="SSF46988">
    <property type="entry name" value="Tubulin chaperone cofactor A"/>
    <property type="match status" value="1"/>
</dbReference>
<dbReference type="PANTHER" id="PTHR21500:SF0">
    <property type="entry name" value="TUBULIN-SPECIFIC CHAPERONE A"/>
    <property type="match status" value="1"/>
</dbReference>
<accession>A0A061H8J7</accession>
<dbReference type="GO" id="GO:0007021">
    <property type="term" value="P:tubulin complex assembly"/>
    <property type="evidence" value="ECO:0007669"/>
    <property type="project" value="UniProtKB-UniRule"/>
</dbReference>
<dbReference type="AlphaFoldDB" id="A0A061H8J7"/>
<proteinExistence type="inferred from homology"/>
<dbReference type="KEGG" id="pfp:PFL1_04167"/>
<comment type="subcellular location">
    <subcellularLocation>
        <location evidence="3">Cytoplasm</location>
        <location evidence="3">Cytoskeleton</location>
    </subcellularLocation>
</comment>
<dbReference type="OrthoDB" id="296187at2759"/>
<evidence type="ECO:0000256" key="2">
    <source>
        <dbReference type="ARBA" id="ARBA00023186"/>
    </source>
</evidence>
<name>A0A061H8J7_9BASI</name>
<protein>
    <recommendedName>
        <fullName evidence="3">Tubulin-specific chaperone A</fullName>
    </recommendedName>
</protein>
<dbReference type="RefSeq" id="XP_007879882.1">
    <property type="nucleotide sequence ID" value="XM_007881691.1"/>
</dbReference>
<dbReference type="InterPro" id="IPR004226">
    <property type="entry name" value="TBCA"/>
</dbReference>
<keyword evidence="3" id="KW-0493">Microtubule</keyword>
<keyword evidence="3" id="KW-0206">Cytoskeleton</keyword>
<dbReference type="eggNOG" id="KOG3470">
    <property type="taxonomic scope" value="Eukaryota"/>
</dbReference>
<dbReference type="EMBL" id="KE361635">
    <property type="protein sequence ID" value="EPQ28340.1"/>
    <property type="molecule type" value="Genomic_DNA"/>
</dbReference>